<protein>
    <submittedName>
        <fullName evidence="2">Uncharacterized protein</fullName>
    </submittedName>
</protein>
<dbReference type="InterPro" id="IPR011059">
    <property type="entry name" value="Metal-dep_hydrolase_composite"/>
</dbReference>
<feature type="region of interest" description="Disordered" evidence="1">
    <location>
        <begin position="171"/>
        <end position="209"/>
    </location>
</feature>
<keyword evidence="3" id="KW-1185">Reference proteome</keyword>
<dbReference type="Gene3D" id="2.30.40.10">
    <property type="entry name" value="Urease, subunit C, domain 1"/>
    <property type="match status" value="1"/>
</dbReference>
<dbReference type="SUPFAM" id="SSF51338">
    <property type="entry name" value="Composite domain of metallo-dependent hydrolases"/>
    <property type="match status" value="1"/>
</dbReference>
<feature type="compositionally biased region" description="Basic residues" evidence="1">
    <location>
        <begin position="251"/>
        <end position="262"/>
    </location>
</feature>
<reference evidence="2" key="1">
    <citation type="submission" date="2022-11" db="EMBL/GenBank/DDBJ databases">
        <title>Genome Sequence of Cubamyces cubensis.</title>
        <authorList>
            <person name="Buettner E."/>
        </authorList>
    </citation>
    <scope>NUCLEOTIDE SEQUENCE</scope>
    <source>
        <strain evidence="2">MPL-01</strain>
    </source>
</reference>
<accession>A0AAD7TL91</accession>
<feature type="compositionally biased region" description="Basic and acidic residues" evidence="1">
    <location>
        <begin position="8"/>
        <end position="19"/>
    </location>
</feature>
<evidence type="ECO:0000313" key="3">
    <source>
        <dbReference type="Proteomes" id="UP001215151"/>
    </source>
</evidence>
<proteinExistence type="predicted"/>
<organism evidence="2 3">
    <name type="scientific">Trametes cubensis</name>
    <dbReference type="NCBI Taxonomy" id="1111947"/>
    <lineage>
        <taxon>Eukaryota</taxon>
        <taxon>Fungi</taxon>
        <taxon>Dikarya</taxon>
        <taxon>Basidiomycota</taxon>
        <taxon>Agaricomycotina</taxon>
        <taxon>Agaricomycetes</taxon>
        <taxon>Polyporales</taxon>
        <taxon>Polyporaceae</taxon>
        <taxon>Trametes</taxon>
    </lineage>
</organism>
<sequence length="451" mass="49864">MLPQTPQDTRRHCDRRANNDAEESDMAGTPGPSSERKKPVCLTCGYPMAGHKRPHGSPVCPRDSASPTRSLSKTPSAISDSPSPPPERDTVGRFVSPPSLLNRIGLYDVRYSEEPTLSERSSPEEFRFSPTPSGYWHRRNPNWVEPEHYAQMSMHQVPQRGETLASWNSTELDEPDEPVAGPSGLHRYRGHSGLSEERGMSEETRSPSVEEFARLSRQISSVLGRTTPFATVYAVSRDKAPAVEYAAQRHNMRTRRVQRRNTVKAEPTSPGSRLGTDDTVSSEGSLRVIVARDSMAADEVAARYNAPARMATREPYDYDTGLVQELNERVGTYPINPYTIRPNFCDVIIAGVSNAGEVRVLVTRDQDRLRHLLELTSLSSNIMTSKILLKGGTIATCTGDRTAAPRVYKADVLIVGNTIAQIEESIAPGPDVEVVDCVNKWITPGFVDTHR</sequence>
<evidence type="ECO:0000256" key="1">
    <source>
        <dbReference type="SAM" id="MobiDB-lite"/>
    </source>
</evidence>
<feature type="compositionally biased region" description="Polar residues" evidence="1">
    <location>
        <begin position="65"/>
        <end position="74"/>
    </location>
</feature>
<comment type="caution">
    <text evidence="2">The sequence shown here is derived from an EMBL/GenBank/DDBJ whole genome shotgun (WGS) entry which is preliminary data.</text>
</comment>
<dbReference type="GO" id="GO:0016810">
    <property type="term" value="F:hydrolase activity, acting on carbon-nitrogen (but not peptide) bonds"/>
    <property type="evidence" value="ECO:0007669"/>
    <property type="project" value="InterPro"/>
</dbReference>
<feature type="region of interest" description="Disordered" evidence="1">
    <location>
        <begin position="1"/>
        <end position="98"/>
    </location>
</feature>
<dbReference type="AlphaFoldDB" id="A0AAD7TL91"/>
<dbReference type="Proteomes" id="UP001215151">
    <property type="component" value="Unassembled WGS sequence"/>
</dbReference>
<evidence type="ECO:0000313" key="2">
    <source>
        <dbReference type="EMBL" id="KAJ8463641.1"/>
    </source>
</evidence>
<feature type="compositionally biased region" description="Basic and acidic residues" evidence="1">
    <location>
        <begin position="194"/>
        <end position="205"/>
    </location>
</feature>
<gene>
    <name evidence="2" type="ORF">ONZ51_g10115</name>
</gene>
<dbReference type="EMBL" id="JAPEVG010000380">
    <property type="protein sequence ID" value="KAJ8463641.1"/>
    <property type="molecule type" value="Genomic_DNA"/>
</dbReference>
<feature type="region of interest" description="Disordered" evidence="1">
    <location>
        <begin position="251"/>
        <end position="280"/>
    </location>
</feature>
<name>A0AAD7TL91_9APHY</name>